<dbReference type="InParanoid" id="G8YTT3"/>
<proteinExistence type="predicted"/>
<dbReference type="GO" id="GO:0031146">
    <property type="term" value="P:SCF-dependent proteasomal ubiquitin-dependent protein catabolic process"/>
    <property type="evidence" value="ECO:0007669"/>
    <property type="project" value="TreeGrafter"/>
</dbReference>
<dbReference type="Pfam" id="PF23550">
    <property type="entry name" value="zf_Tbcl_Rhp7"/>
    <property type="match status" value="1"/>
</dbReference>
<dbReference type="Proteomes" id="UP000005222">
    <property type="component" value="Chromosome A"/>
</dbReference>
<organism evidence="4 5">
    <name type="scientific">Pichia sorbitophila (strain ATCC MYA-4447 / BCRC 22081 / CBS 7064 / NBRC 10061 / NRRL Y-12695)</name>
    <name type="common">Hybrid yeast</name>
    <dbReference type="NCBI Taxonomy" id="559304"/>
    <lineage>
        <taxon>Eukaryota</taxon>
        <taxon>Fungi</taxon>
        <taxon>Dikarya</taxon>
        <taxon>Ascomycota</taxon>
        <taxon>Saccharomycotina</taxon>
        <taxon>Pichiomycetes</taxon>
        <taxon>Debaryomycetaceae</taxon>
        <taxon>Millerozyma</taxon>
    </lineage>
</organism>
<dbReference type="InterPro" id="IPR006553">
    <property type="entry name" value="Leu-rich_rpt_Cys-con_subtyp"/>
</dbReference>
<feature type="region of interest" description="Disordered" evidence="1">
    <location>
        <begin position="98"/>
        <end position="129"/>
    </location>
</feature>
<dbReference type="SUPFAM" id="SSF52047">
    <property type="entry name" value="RNI-like"/>
    <property type="match status" value="1"/>
</dbReference>
<protein>
    <submittedName>
        <fullName evidence="4">Piso0_000367 protein</fullName>
    </submittedName>
</protein>
<dbReference type="PANTHER" id="PTHR13318:SF95">
    <property type="entry name" value="F-BOX PROTEIN YLR352W"/>
    <property type="match status" value="1"/>
</dbReference>
<dbReference type="EMBL" id="FO082058">
    <property type="protein sequence ID" value="CCE73334.1"/>
    <property type="molecule type" value="Genomic_DNA"/>
</dbReference>
<dbReference type="InterPro" id="IPR032675">
    <property type="entry name" value="LRR_dom_sf"/>
</dbReference>
<reference evidence="4" key="1">
    <citation type="submission" date="2011-10" db="EMBL/GenBank/DDBJ databases">
        <authorList>
            <person name="Genoscope - CEA"/>
        </authorList>
    </citation>
    <scope>NUCLEOTIDE SEQUENCE</scope>
    <source>
        <strain evidence="4">CBS 7064</strain>
    </source>
</reference>
<sequence length="629" mass="70440">MGGRRNNRSSGVRGPNSALTEFLRVEGITDGFRRRREEQDVAEEEVQSNVEDGANGSEEVDQSALGPEILEGSSSAVGSSRNLIEEEIEDMVKAAKKKRRIASRRGDEGGFPSDDDDSDLSYSDDDYGGGRRKRFGETDTCVMCGSEFRVTVYSRYDKANQGYLCERCNEKVLERERNSRRNQMNARRKRKKLAKALLDKRDVSLPKLQDICIKKISDNIDDVEVLGDIGQVNFNKISRILTKNRSLNNSTISLFLNPDIRHLEFWDCSNVDSDSLNKVAAYCPHLKSLTLYMCGQFHNDNLEYYGKQLQELSELALDGPFLISDIAWQTYFEAYGSRLTKFEVRNTHRFGNDSFISLLDNCGSNLVSLKLSKLAGLNSSAVYDLLPHYISQSHLKVLEISYPASEDLVTDEMLINLLAITGESLTSLNLDGCTGLTDRFLTEGVTQFCPNLTHLSLVHLDQLTDESFSSAFHSYHLVNSGGLISVNVTKCTNLGVNAIDALLRHSASTLVELSVNSIYNITKDYLFQILSNDNHPIKEKIRRELATANGTSEEPGSPEKPTLYEKIQFPLLTSLDIGFVRAVDDEILEMINRNCSKLDILEVFGNNRCTSNVTTRNGLLVIGRQHDVI</sequence>
<feature type="region of interest" description="Disordered" evidence="1">
    <location>
        <begin position="28"/>
        <end position="79"/>
    </location>
</feature>
<dbReference type="OrthoDB" id="1924287at2759"/>
<evidence type="ECO:0000259" key="2">
    <source>
        <dbReference type="Pfam" id="PF23550"/>
    </source>
</evidence>
<dbReference type="AlphaFoldDB" id="G8YTT3"/>
<evidence type="ECO:0000313" key="3">
    <source>
        <dbReference type="EMBL" id="CCE72773.1"/>
    </source>
</evidence>
<accession>G8YTT3</accession>
<name>G8YTT3_PICSO</name>
<evidence type="ECO:0000256" key="1">
    <source>
        <dbReference type="SAM" id="MobiDB-lite"/>
    </source>
</evidence>
<dbReference type="InterPro" id="IPR056451">
    <property type="entry name" value="Znf_Tbcl_Rhp7"/>
</dbReference>
<dbReference type="eggNOG" id="KOG1947">
    <property type="taxonomic scope" value="Eukaryota"/>
</dbReference>
<gene>
    <name evidence="4" type="primary">Piso0_000367</name>
    <name evidence="3" type="ORF">GNLVRS01_PISO0A07788g</name>
    <name evidence="4" type="ORF">GNLVRS01_PISO0B07855g</name>
</gene>
<dbReference type="GO" id="GO:0019005">
    <property type="term" value="C:SCF ubiquitin ligase complex"/>
    <property type="evidence" value="ECO:0007669"/>
    <property type="project" value="TreeGrafter"/>
</dbReference>
<dbReference type="PANTHER" id="PTHR13318">
    <property type="entry name" value="PARTNER OF PAIRED, ISOFORM B-RELATED"/>
    <property type="match status" value="1"/>
</dbReference>
<keyword evidence="5" id="KW-1185">Reference proteome</keyword>
<evidence type="ECO:0000313" key="5">
    <source>
        <dbReference type="Proteomes" id="UP000005222"/>
    </source>
</evidence>
<feature type="compositionally biased region" description="Acidic residues" evidence="1">
    <location>
        <begin position="113"/>
        <end position="127"/>
    </location>
</feature>
<dbReference type="Proteomes" id="UP000005222">
    <property type="component" value="Chromosome B"/>
</dbReference>
<reference evidence="5" key="2">
    <citation type="journal article" date="2012" name="G3 (Bethesda)">
        <title>Pichia sorbitophila, an interspecies yeast hybrid reveals early steps of genome resolution following polyploidization.</title>
        <authorList>
            <person name="Leh Louis V."/>
            <person name="Despons L."/>
            <person name="Friedrich A."/>
            <person name="Martin T."/>
            <person name="Durrens P."/>
            <person name="Casaregola S."/>
            <person name="Neuveglise C."/>
            <person name="Fairhead C."/>
            <person name="Marck C."/>
            <person name="Cruz J.A."/>
            <person name="Straub M.L."/>
            <person name="Kugler V."/>
            <person name="Sacerdot C."/>
            <person name="Uzunov Z."/>
            <person name="Thierry A."/>
            <person name="Weiss S."/>
            <person name="Bleykasten C."/>
            <person name="De Montigny J."/>
            <person name="Jacques N."/>
            <person name="Jung P."/>
            <person name="Lemaire M."/>
            <person name="Mallet S."/>
            <person name="Morel G."/>
            <person name="Richard G.F."/>
            <person name="Sarkar A."/>
            <person name="Savel G."/>
            <person name="Schacherer J."/>
            <person name="Seret M.L."/>
            <person name="Talla E."/>
            <person name="Samson G."/>
            <person name="Jubin C."/>
            <person name="Poulain J."/>
            <person name="Vacherie B."/>
            <person name="Barbe V."/>
            <person name="Pelletier E."/>
            <person name="Sherman D.J."/>
            <person name="Westhof E."/>
            <person name="Weissenbach J."/>
            <person name="Baret P.V."/>
            <person name="Wincker P."/>
            <person name="Gaillardin C."/>
            <person name="Dujon B."/>
            <person name="Souciet J.L."/>
        </authorList>
    </citation>
    <scope>NUCLEOTIDE SEQUENCE [LARGE SCALE GENOMIC DNA]</scope>
    <source>
        <strain evidence="5">ATCC MYA-4447 / BCRC 22081 / CBS 7064 / NBRC 10061 / NRRL Y-12695</strain>
    </source>
</reference>
<dbReference type="SMART" id="SM00367">
    <property type="entry name" value="LRR_CC"/>
    <property type="match status" value="6"/>
</dbReference>
<feature type="domain" description="DNA repair protein rhp7 treble clef" evidence="2">
    <location>
        <begin position="135"/>
        <end position="172"/>
    </location>
</feature>
<evidence type="ECO:0000313" key="4">
    <source>
        <dbReference type="EMBL" id="CCE73334.1"/>
    </source>
</evidence>
<dbReference type="Gene3D" id="3.80.10.10">
    <property type="entry name" value="Ribonuclease Inhibitor"/>
    <property type="match status" value="2"/>
</dbReference>
<dbReference type="FunCoup" id="G8YTT3">
    <property type="interactions" value="63"/>
</dbReference>
<dbReference type="OMA" id="ACRHISR"/>
<dbReference type="EMBL" id="FO082059">
    <property type="protein sequence ID" value="CCE72773.1"/>
    <property type="molecule type" value="Genomic_DNA"/>
</dbReference>
<dbReference type="STRING" id="559304.G8YTT3"/>
<dbReference type="HOGENOM" id="CLU_006598_2_1_1"/>